<dbReference type="Proteomes" id="UP000318199">
    <property type="component" value="Unassembled WGS sequence"/>
</dbReference>
<protein>
    <submittedName>
        <fullName evidence="3">MBL fold metallo-hydrolase</fullName>
    </submittedName>
</protein>
<dbReference type="PANTHER" id="PTHR15032">
    <property type="entry name" value="N-ACYL-PHOSPHATIDYLETHANOLAMINE-HYDROLYZING PHOSPHOLIPASE D"/>
    <property type="match status" value="1"/>
</dbReference>
<evidence type="ECO:0000256" key="1">
    <source>
        <dbReference type="SAM" id="MobiDB-lite"/>
    </source>
</evidence>
<dbReference type="InterPro" id="IPR036866">
    <property type="entry name" value="RibonucZ/Hydroxyglut_hydro"/>
</dbReference>
<evidence type="ECO:0000313" key="3">
    <source>
        <dbReference type="EMBL" id="TWO69875.1"/>
    </source>
</evidence>
<dbReference type="PANTHER" id="PTHR15032:SF4">
    <property type="entry name" value="N-ACYL-PHOSPHATIDYLETHANOLAMINE-HYDROLYZING PHOSPHOLIPASE D"/>
    <property type="match status" value="1"/>
</dbReference>
<comment type="caution">
    <text evidence="3">The sequence shown here is derived from an EMBL/GenBank/DDBJ whole genome shotgun (WGS) entry which is preliminary data.</text>
</comment>
<sequence>MRANPYYDPAKPHHTPDGFRNLHSARVAKPLGQLLEWRWQAWRDNLPPPPQEQPASVLPQLALLKSNGERRIGGPAVRAVPSATWIGHATVLVQSGGLNVLTDPVFSERASPVAFVGPKRAQPPGIALGDLPPIDVVVISHNHYDHLDRTSVILLNERSGGRTLFLVPLGLKAFFVQQGIFNVLELDWWDVHRFHGVDFQLVPVQHWSARGLGDRNHTLWGGWAVFADNLRWYYSGDAGYSPDFAETRERLAPRSRDGSLFDLAVLAIGAYEPRWFMTEQHMNPAEAVQAHKDLSARRSLGVHWGTFELTDEPLDQPPKDLAAARQAQGLAEQDFFVLKIGETWWPAGTPHTTAVKQ</sequence>
<dbReference type="OrthoDB" id="9805728at2"/>
<name>A0A562ZNI7_9BURK</name>
<dbReference type="EMBL" id="VOBQ01000014">
    <property type="protein sequence ID" value="TWO69875.1"/>
    <property type="molecule type" value="Genomic_DNA"/>
</dbReference>
<dbReference type="SUPFAM" id="SSF56281">
    <property type="entry name" value="Metallo-hydrolase/oxidoreductase"/>
    <property type="match status" value="1"/>
</dbReference>
<proteinExistence type="predicted"/>
<evidence type="ECO:0000313" key="4">
    <source>
        <dbReference type="Proteomes" id="UP000318199"/>
    </source>
</evidence>
<feature type="region of interest" description="Disordered" evidence="1">
    <location>
        <begin position="1"/>
        <end position="20"/>
    </location>
</feature>
<dbReference type="AlphaFoldDB" id="A0A562ZNI7"/>
<dbReference type="GO" id="GO:0005737">
    <property type="term" value="C:cytoplasm"/>
    <property type="evidence" value="ECO:0007669"/>
    <property type="project" value="TreeGrafter"/>
</dbReference>
<dbReference type="InterPro" id="IPR001279">
    <property type="entry name" value="Metallo-B-lactamas"/>
</dbReference>
<dbReference type="Gene3D" id="3.60.15.10">
    <property type="entry name" value="Ribonuclease Z/Hydroxyacylglutathione hydrolase-like"/>
    <property type="match status" value="1"/>
</dbReference>
<feature type="domain" description="Metallo-beta-lactamase" evidence="2">
    <location>
        <begin position="99"/>
        <end position="304"/>
    </location>
</feature>
<dbReference type="Pfam" id="PF12706">
    <property type="entry name" value="Lactamase_B_2"/>
    <property type="match status" value="1"/>
</dbReference>
<organism evidence="3 4">
    <name type="scientific">Caenimonas sedimenti</name>
    <dbReference type="NCBI Taxonomy" id="2596921"/>
    <lineage>
        <taxon>Bacteria</taxon>
        <taxon>Pseudomonadati</taxon>
        <taxon>Pseudomonadota</taxon>
        <taxon>Betaproteobacteria</taxon>
        <taxon>Burkholderiales</taxon>
        <taxon>Comamonadaceae</taxon>
        <taxon>Caenimonas</taxon>
    </lineage>
</organism>
<keyword evidence="4" id="KW-1185">Reference proteome</keyword>
<keyword evidence="3" id="KW-0378">Hydrolase</keyword>
<accession>A0A562ZNI7</accession>
<dbReference type="GO" id="GO:0016787">
    <property type="term" value="F:hydrolase activity"/>
    <property type="evidence" value="ECO:0007669"/>
    <property type="project" value="UniProtKB-KW"/>
</dbReference>
<reference evidence="3 4" key="1">
    <citation type="submission" date="2019-07" db="EMBL/GenBank/DDBJ databases">
        <title>Caenimonas sedimenti sp. nov., isolated from activated sludge.</title>
        <authorList>
            <person name="Xu J."/>
        </authorList>
    </citation>
    <scope>NUCLEOTIDE SEQUENCE [LARGE SCALE GENOMIC DNA]</scope>
    <source>
        <strain evidence="3 4">HX-9-20</strain>
    </source>
</reference>
<gene>
    <name evidence="3" type="ORF">FN976_18290</name>
</gene>
<evidence type="ECO:0000259" key="2">
    <source>
        <dbReference type="Pfam" id="PF12706"/>
    </source>
</evidence>